<dbReference type="Proteomes" id="UP001466893">
    <property type="component" value="Chromosome"/>
</dbReference>
<feature type="region of interest" description="Disordered" evidence="1">
    <location>
        <begin position="122"/>
        <end position="147"/>
    </location>
</feature>
<reference evidence="2 3" key="1">
    <citation type="submission" date="2024-04" db="EMBL/GenBank/DDBJ databases">
        <title>Kosakonia calanthae sp. nov., a halophilic bacterium isolated from leaves of Calanthe tiplacata.</title>
        <authorList>
            <person name="Wu P."/>
        </authorList>
    </citation>
    <scope>NUCLEOTIDE SEQUENCE [LARGE SCALE GENOMIC DNA]</scope>
    <source>
        <strain evidence="2 3">BYX6</strain>
    </source>
</reference>
<accession>A0ABZ3B6K3</accession>
<dbReference type="EMBL" id="CP151800">
    <property type="protein sequence ID" value="WZV98960.1"/>
    <property type="molecule type" value="Genomic_DNA"/>
</dbReference>
<sequence length="313" mass="36039">MSSRRLVFAFYDPHWVRERDPIPLLVQTPVTALEYEDLMMNKLYCPQCYESIIRVPCDENRTTLSNGTEAYFRHVLNDNHPPCNLRSGPVVGRAYATEEDAKKAIEDEEFIVLTGFMQAKPENNPRADWDGEEDPAETHFEDANGRPVDLPVARHKGQEFRLPSKVSSVQALVVNFLKNYHREIVLVKDDNTVSRFLFCDALKDVNLIKDEVSTPSFYFGIITDVNVWASHNTIWLHITNKSNLQDFRVKVKNEVAADRGWTKERIVGRVIVFYSIIRSVGTGYWTPTDLCWGEVAILPKKYDDFILKTHKSI</sequence>
<name>A0ABZ3B6K3_9ENTR</name>
<keyword evidence="3" id="KW-1185">Reference proteome</keyword>
<proteinExistence type="predicted"/>
<evidence type="ECO:0000313" key="2">
    <source>
        <dbReference type="EMBL" id="WZV98960.1"/>
    </source>
</evidence>
<organism evidence="2 3">
    <name type="scientific">Kosakonia calanthes</name>
    <dbReference type="NCBI Taxonomy" id="3139408"/>
    <lineage>
        <taxon>Bacteria</taxon>
        <taxon>Pseudomonadati</taxon>
        <taxon>Pseudomonadota</taxon>
        <taxon>Gammaproteobacteria</taxon>
        <taxon>Enterobacterales</taxon>
        <taxon>Enterobacteriaceae</taxon>
        <taxon>Kosakonia</taxon>
    </lineage>
</organism>
<evidence type="ECO:0000256" key="1">
    <source>
        <dbReference type="SAM" id="MobiDB-lite"/>
    </source>
</evidence>
<gene>
    <name evidence="2" type="ORF">AAEY27_03405</name>
</gene>
<protein>
    <submittedName>
        <fullName evidence="2">Uncharacterized protein</fullName>
    </submittedName>
</protein>
<evidence type="ECO:0000313" key="3">
    <source>
        <dbReference type="Proteomes" id="UP001466893"/>
    </source>
</evidence>
<dbReference type="RefSeq" id="WP_342323519.1">
    <property type="nucleotide sequence ID" value="NZ_CP151800.1"/>
</dbReference>